<keyword evidence="1" id="KW-0472">Membrane</keyword>
<dbReference type="STRING" id="926561.GCA_000379025_01794"/>
<keyword evidence="1" id="KW-1133">Transmembrane helix</keyword>
<dbReference type="InterPro" id="IPR050696">
    <property type="entry name" value="FtsA/MreB"/>
</dbReference>
<feature type="transmembrane region" description="Helical" evidence="1">
    <location>
        <begin position="281"/>
        <end position="300"/>
    </location>
</feature>
<keyword evidence="3" id="KW-1185">Reference proteome</keyword>
<protein>
    <recommendedName>
        <fullName evidence="4">Type IV pilus assembly protein PilM</fullName>
    </recommendedName>
</protein>
<keyword evidence="1" id="KW-0812">Transmembrane</keyword>
<comment type="caution">
    <text evidence="2">The sequence shown here is derived from an EMBL/GenBank/DDBJ whole genome shotgun (WGS) entry which is preliminary data.</text>
</comment>
<dbReference type="EMBL" id="SOEG01000003">
    <property type="protein sequence ID" value="TDX53276.1"/>
    <property type="molecule type" value="Genomic_DNA"/>
</dbReference>
<evidence type="ECO:0000313" key="3">
    <source>
        <dbReference type="Proteomes" id="UP000295832"/>
    </source>
</evidence>
<gene>
    <name evidence="2" type="ORF">C7959_103129</name>
</gene>
<feature type="transmembrane region" description="Helical" evidence="1">
    <location>
        <begin position="133"/>
        <end position="155"/>
    </location>
</feature>
<dbReference type="SUPFAM" id="SSF53067">
    <property type="entry name" value="Actin-like ATPase domain"/>
    <property type="match status" value="1"/>
</dbReference>
<dbReference type="Gene3D" id="3.30.420.380">
    <property type="match status" value="1"/>
</dbReference>
<dbReference type="PANTHER" id="PTHR32432">
    <property type="entry name" value="CELL DIVISION PROTEIN FTSA-RELATED"/>
    <property type="match status" value="1"/>
</dbReference>
<proteinExistence type="predicted"/>
<reference evidence="2 3" key="1">
    <citation type="submission" date="2019-03" db="EMBL/GenBank/DDBJ databases">
        <title>Subsurface microbial communities from deep shales in Ohio and West Virginia, USA.</title>
        <authorList>
            <person name="Wrighton K."/>
        </authorList>
    </citation>
    <scope>NUCLEOTIDE SEQUENCE [LARGE SCALE GENOMIC DNA]</scope>
    <source>
        <strain evidence="2 3">MSL 6dP</strain>
    </source>
</reference>
<dbReference type="Proteomes" id="UP000295832">
    <property type="component" value="Unassembled WGS sequence"/>
</dbReference>
<sequence>MDLFTKQRSYLEVDDNYIRLVQLKKNNILYQDSFKFEEELKDINLKDYLDQARYKIKKISLIVPATKLFIRRLELPLTAKDKLKDIIKLQVLRKLPYRIEDLYYSYQILDKKDKLLVLVFTVTKDYINMIYELFANLGLIIDSIIPSSLVFYYLYQKDKVNLKNQLYIDLSPNYIHYTFYNQNDIYIRSSQNIGDLAEETADTVIYLKQKYNLEDDPKLFLNGEKIDDKKAVTLNSFEEIRENNLFWKKIRVVEKNLAGVDILSQISLKQKEKQKKDYSRLFYLTILVLLVNGTSLFLAWQLKINKLNNFEVSNKQISPLVEKVQQVKIDYQANKKKVKLLKGQLRRNYSYLPWLKELSLILSEDVKVDKVIFKEEKLVLLAGEANSATKVMSLLEESDYFKNLHFEGSIVSKEDREEFRIAGDLEDAIK</sequence>
<dbReference type="RefSeq" id="WP_166667873.1">
    <property type="nucleotide sequence ID" value="NZ_SOEG01000003.1"/>
</dbReference>
<dbReference type="AlphaFoldDB" id="A0A4R8H6R6"/>
<accession>A0A4R8H6R6</accession>
<dbReference type="InterPro" id="IPR043129">
    <property type="entry name" value="ATPase_NBD"/>
</dbReference>
<evidence type="ECO:0008006" key="4">
    <source>
        <dbReference type="Google" id="ProtNLM"/>
    </source>
</evidence>
<evidence type="ECO:0000313" key="2">
    <source>
        <dbReference type="EMBL" id="TDX53276.1"/>
    </source>
</evidence>
<organism evidence="2 3">
    <name type="scientific">Orenia marismortui</name>
    <dbReference type="NCBI Taxonomy" id="46469"/>
    <lineage>
        <taxon>Bacteria</taxon>
        <taxon>Bacillati</taxon>
        <taxon>Bacillota</taxon>
        <taxon>Clostridia</taxon>
        <taxon>Halanaerobiales</taxon>
        <taxon>Halobacteroidaceae</taxon>
        <taxon>Orenia</taxon>
    </lineage>
</organism>
<name>A0A4R8H6R6_9FIRM</name>
<dbReference type="PANTHER" id="PTHR32432:SF3">
    <property type="entry name" value="ETHANOLAMINE UTILIZATION PROTEIN EUTJ"/>
    <property type="match status" value="1"/>
</dbReference>
<evidence type="ECO:0000256" key="1">
    <source>
        <dbReference type="SAM" id="Phobius"/>
    </source>
</evidence>